<dbReference type="InterPro" id="IPR036162">
    <property type="entry name" value="Resolvase-like_N_sf"/>
</dbReference>
<accession>A0AA94F6N0</accession>
<organism evidence="2 3">
    <name type="scientific">Arcobacter ellisii</name>
    <dbReference type="NCBI Taxonomy" id="913109"/>
    <lineage>
        <taxon>Bacteria</taxon>
        <taxon>Pseudomonadati</taxon>
        <taxon>Campylobacterota</taxon>
        <taxon>Epsilonproteobacteria</taxon>
        <taxon>Campylobacterales</taxon>
        <taxon>Arcobacteraceae</taxon>
        <taxon>Arcobacter</taxon>
    </lineage>
</organism>
<evidence type="ECO:0000313" key="3">
    <source>
        <dbReference type="Proteomes" id="UP000290588"/>
    </source>
</evidence>
<dbReference type="PROSITE" id="PS51736">
    <property type="entry name" value="RECOMBINASES_3"/>
    <property type="match status" value="1"/>
</dbReference>
<proteinExistence type="predicted"/>
<dbReference type="GO" id="GO:0000150">
    <property type="term" value="F:DNA strand exchange activity"/>
    <property type="evidence" value="ECO:0007669"/>
    <property type="project" value="InterPro"/>
</dbReference>
<evidence type="ECO:0000259" key="1">
    <source>
        <dbReference type="PROSITE" id="PS51736"/>
    </source>
</evidence>
<dbReference type="GO" id="GO:0003677">
    <property type="term" value="F:DNA binding"/>
    <property type="evidence" value="ECO:0007669"/>
    <property type="project" value="InterPro"/>
</dbReference>
<feature type="non-terminal residue" evidence="2">
    <location>
        <position position="1"/>
    </location>
</feature>
<dbReference type="Proteomes" id="UP000290588">
    <property type="component" value="Unassembled WGS sequence"/>
</dbReference>
<dbReference type="SUPFAM" id="SSF53041">
    <property type="entry name" value="Resolvase-like"/>
    <property type="match status" value="1"/>
</dbReference>
<dbReference type="EMBL" id="NXIG01000132">
    <property type="protein sequence ID" value="RXI24636.1"/>
    <property type="molecule type" value="Genomic_DNA"/>
</dbReference>
<sequence>NLFIKSKDPMNKMLITILSMFSEFERDIISQRTKESLQNLKD</sequence>
<dbReference type="InterPro" id="IPR006119">
    <property type="entry name" value="Resolv_N"/>
</dbReference>
<feature type="domain" description="Resolvase/invertase-type recombinase catalytic" evidence="1">
    <location>
        <begin position="1"/>
        <end position="42"/>
    </location>
</feature>
<gene>
    <name evidence="2" type="ORF">CP962_14685</name>
</gene>
<dbReference type="AlphaFoldDB" id="A0AA94F6N0"/>
<dbReference type="Pfam" id="PF00239">
    <property type="entry name" value="Resolvase"/>
    <property type="match status" value="1"/>
</dbReference>
<name>A0AA94F6N0_9BACT</name>
<protein>
    <submittedName>
        <fullName evidence="2">Resolvase</fullName>
    </submittedName>
</protein>
<comment type="caution">
    <text evidence="2">The sequence shown here is derived from an EMBL/GenBank/DDBJ whole genome shotgun (WGS) entry which is preliminary data.</text>
</comment>
<reference evidence="2 3" key="1">
    <citation type="submission" date="2017-09" db="EMBL/GenBank/DDBJ databases">
        <title>Genomics of the genus Arcobacter.</title>
        <authorList>
            <person name="Perez-Cataluna A."/>
            <person name="Figueras M.J."/>
            <person name="Salas-Masso N."/>
        </authorList>
    </citation>
    <scope>NUCLEOTIDE SEQUENCE [LARGE SCALE GENOMIC DNA]</scope>
    <source>
        <strain evidence="2 3">CECT 7837</strain>
    </source>
</reference>
<evidence type="ECO:0000313" key="2">
    <source>
        <dbReference type="EMBL" id="RXI24636.1"/>
    </source>
</evidence>
<dbReference type="Gene3D" id="3.40.50.1390">
    <property type="entry name" value="Resolvase, N-terminal catalytic domain"/>
    <property type="match status" value="1"/>
</dbReference>